<dbReference type="EMBL" id="LR796170">
    <property type="protein sequence ID" value="CAB4123294.1"/>
    <property type="molecule type" value="Genomic_DNA"/>
</dbReference>
<evidence type="ECO:0000313" key="1">
    <source>
        <dbReference type="EMBL" id="CAB4123294.1"/>
    </source>
</evidence>
<protein>
    <submittedName>
        <fullName evidence="1">AAA domain containing protein</fullName>
    </submittedName>
</protein>
<organism evidence="1">
    <name type="scientific">uncultured Caudovirales phage</name>
    <dbReference type="NCBI Taxonomy" id="2100421"/>
    <lineage>
        <taxon>Viruses</taxon>
        <taxon>Duplodnaviria</taxon>
        <taxon>Heunggongvirae</taxon>
        <taxon>Uroviricota</taxon>
        <taxon>Caudoviricetes</taxon>
        <taxon>Peduoviridae</taxon>
        <taxon>Maltschvirus</taxon>
        <taxon>Maltschvirus maltsch</taxon>
    </lineage>
</organism>
<proteinExistence type="predicted"/>
<reference evidence="1" key="1">
    <citation type="submission" date="2020-04" db="EMBL/GenBank/DDBJ databases">
        <authorList>
            <person name="Chiriac C."/>
            <person name="Salcher M."/>
            <person name="Ghai R."/>
            <person name="Kavagutti S V."/>
        </authorList>
    </citation>
    <scope>NUCLEOTIDE SEQUENCE</scope>
</reference>
<dbReference type="Pfam" id="PF13479">
    <property type="entry name" value="AAA_24"/>
    <property type="match status" value="1"/>
</dbReference>
<name>A0A6J5KLX5_9CAUD</name>
<sequence length="225" mass="25027">MQASQLKPASQLAQRFGVKALAYGGPGTGKTPMVNTAPRPVLCVVEPGMLSMRTSNVPAWEAYDVPRINEFFKWLFTSNEARNYDTVGIDSISQLAEIILTDELKKNKDGRKAYGEMSRAVMEIVNALYYLPQKHVYLIGKQSTVDEGGIMRKKPYFPGQDLNVKIPHMYDEILHIGMNQIAGMPKPTIAIRTAESFDTMARDRSGRLAELEPPDLSALFAKAMT</sequence>
<accession>A0A6J5KLX5</accession>
<gene>
    <name evidence="1" type="ORF">UFOVP40_6</name>
</gene>